<evidence type="ECO:0000256" key="1">
    <source>
        <dbReference type="SAM" id="Coils"/>
    </source>
</evidence>
<gene>
    <name evidence="3" type="ORF">N0V83_005121</name>
</gene>
<comment type="caution">
    <text evidence="3">The sequence shown here is derived from an EMBL/GenBank/DDBJ whole genome shotgun (WGS) entry which is preliminary data.</text>
</comment>
<feature type="compositionally biased region" description="Basic and acidic residues" evidence="2">
    <location>
        <begin position="164"/>
        <end position="175"/>
    </location>
</feature>
<evidence type="ECO:0000313" key="4">
    <source>
        <dbReference type="Proteomes" id="UP001140560"/>
    </source>
</evidence>
<protein>
    <submittedName>
        <fullName evidence="3">Uncharacterized protein</fullName>
    </submittedName>
</protein>
<feature type="region of interest" description="Disordered" evidence="2">
    <location>
        <begin position="158"/>
        <end position="212"/>
    </location>
</feature>
<proteinExistence type="predicted"/>
<keyword evidence="1" id="KW-0175">Coiled coil</keyword>
<feature type="coiled-coil region" evidence="1">
    <location>
        <begin position="268"/>
        <end position="313"/>
    </location>
</feature>
<name>A0A9W8Y8L0_9PLEO</name>
<accession>A0A9W8Y8L0</accession>
<evidence type="ECO:0000313" key="3">
    <source>
        <dbReference type="EMBL" id="KAJ4370600.1"/>
    </source>
</evidence>
<feature type="compositionally biased region" description="Basic and acidic residues" evidence="2">
    <location>
        <begin position="190"/>
        <end position="212"/>
    </location>
</feature>
<reference evidence="3" key="1">
    <citation type="submission" date="2022-10" db="EMBL/GenBank/DDBJ databases">
        <title>Tapping the CABI collections for fungal endophytes: first genome assemblies for Collariella, Neodidymelliopsis, Ascochyta clinopodiicola, Didymella pomorum, Didymosphaeria variabile, Neocosmospora piperis and Neocucurbitaria cava.</title>
        <authorList>
            <person name="Hill R."/>
        </authorList>
    </citation>
    <scope>NUCLEOTIDE SEQUENCE</scope>
    <source>
        <strain evidence="3">IMI 356814</strain>
    </source>
</reference>
<dbReference type="AlphaFoldDB" id="A0A9W8Y8L0"/>
<dbReference type="EMBL" id="JAPEUY010000008">
    <property type="protein sequence ID" value="KAJ4370600.1"/>
    <property type="molecule type" value="Genomic_DNA"/>
</dbReference>
<sequence>MNSCTDGTGEILEKLHEEWDHIPFYNDVCDAHDQEEYRGDMLAYMVYIQHFTTDGLNFAYYIRGGANIAKFCAGAFGMQVYSGPIFGTPVVLNGRKIMLSGHADLKDQHDFTRVRKHGPQTEKVKWRYMLETARLLWNTMEFQMDIYAELGHKRNLGADSGMDNNRDRAAGRDPGADWEVESVHSNETSQSEKMRGKMKMKEPEIEGPEIKSEQAEGTAIRDNLIAIKREGGSADDLLDYLREEDLGSRTSSGPSVFTVKQESLITSLHDARNLLGDLEERRVDFEARGVPMSEEIKELESALKRDIEGLLEEF</sequence>
<evidence type="ECO:0000256" key="2">
    <source>
        <dbReference type="SAM" id="MobiDB-lite"/>
    </source>
</evidence>
<dbReference type="OrthoDB" id="3799222at2759"/>
<organism evidence="3 4">
    <name type="scientific">Neocucurbitaria cava</name>
    <dbReference type="NCBI Taxonomy" id="798079"/>
    <lineage>
        <taxon>Eukaryota</taxon>
        <taxon>Fungi</taxon>
        <taxon>Dikarya</taxon>
        <taxon>Ascomycota</taxon>
        <taxon>Pezizomycotina</taxon>
        <taxon>Dothideomycetes</taxon>
        <taxon>Pleosporomycetidae</taxon>
        <taxon>Pleosporales</taxon>
        <taxon>Pleosporineae</taxon>
        <taxon>Cucurbitariaceae</taxon>
        <taxon>Neocucurbitaria</taxon>
    </lineage>
</organism>
<dbReference type="Proteomes" id="UP001140560">
    <property type="component" value="Unassembled WGS sequence"/>
</dbReference>
<keyword evidence="4" id="KW-1185">Reference proteome</keyword>